<evidence type="ECO:0000256" key="2">
    <source>
        <dbReference type="ARBA" id="ARBA00004186"/>
    </source>
</evidence>
<evidence type="ECO:0000256" key="13">
    <source>
        <dbReference type="ARBA" id="ARBA00022776"/>
    </source>
</evidence>
<evidence type="ECO:0000256" key="4">
    <source>
        <dbReference type="ARBA" id="ARBA00009903"/>
    </source>
</evidence>
<dbReference type="Proteomes" id="UP000283210">
    <property type="component" value="Chromosome 21"/>
</dbReference>
<keyword evidence="12 21" id="KW-0547">Nucleotide-binding</keyword>
<dbReference type="InterPro" id="IPR015940">
    <property type="entry name" value="UBA"/>
</dbReference>
<keyword evidence="17" id="KW-0206">Cytoskeleton</keyword>
<dbReference type="SMART" id="SM00133">
    <property type="entry name" value="S_TK_X"/>
    <property type="match status" value="1"/>
</dbReference>
<dbReference type="InterPro" id="IPR009060">
    <property type="entry name" value="UBA-like_sf"/>
</dbReference>
<dbReference type="GO" id="GO:0046620">
    <property type="term" value="P:regulation of organ growth"/>
    <property type="evidence" value="ECO:0007669"/>
    <property type="project" value="TreeGrafter"/>
</dbReference>
<evidence type="ECO:0000259" key="24">
    <source>
        <dbReference type="PROSITE" id="PS50011"/>
    </source>
</evidence>
<dbReference type="FunFam" id="1.10.8.10:FF:000029">
    <property type="entry name" value="Serine/threonine-protein kinase LATS1 isoform 1"/>
    <property type="match status" value="1"/>
</dbReference>
<dbReference type="GO" id="GO:0004674">
    <property type="term" value="F:protein serine/threonine kinase activity"/>
    <property type="evidence" value="ECO:0007669"/>
    <property type="project" value="UniProtKB-KW"/>
</dbReference>
<keyword evidence="10" id="KW-0808">Transferase</keyword>
<accession>A0A3S2PQI2</accession>
<dbReference type="FunFam" id="1.10.510.10:FF:000086">
    <property type="entry name" value="Non-specific serine/threonine protein kinase"/>
    <property type="match status" value="1"/>
</dbReference>
<evidence type="ECO:0000313" key="27">
    <source>
        <dbReference type="Proteomes" id="UP000283210"/>
    </source>
</evidence>
<dbReference type="InterPro" id="IPR050236">
    <property type="entry name" value="Ser_Thr_kinase_AGC"/>
</dbReference>
<feature type="region of interest" description="Disordered" evidence="23">
    <location>
        <begin position="1191"/>
        <end position="1211"/>
    </location>
</feature>
<evidence type="ECO:0000256" key="11">
    <source>
        <dbReference type="ARBA" id="ARBA00022723"/>
    </source>
</evidence>
<dbReference type="FunFam" id="3.30.200.20:FF:001246">
    <property type="entry name" value="Large tumor suppressor kinase 1"/>
    <property type="match status" value="1"/>
</dbReference>
<feature type="coiled-coil region" evidence="22">
    <location>
        <begin position="803"/>
        <end position="854"/>
    </location>
</feature>
<dbReference type="GO" id="GO:0043065">
    <property type="term" value="P:positive regulation of apoptotic process"/>
    <property type="evidence" value="ECO:0007669"/>
    <property type="project" value="TreeGrafter"/>
</dbReference>
<dbReference type="GO" id="GO:0005813">
    <property type="term" value="C:centrosome"/>
    <property type="evidence" value="ECO:0007669"/>
    <property type="project" value="UniProtKB-SubCell"/>
</dbReference>
<dbReference type="PROSITE" id="PS00108">
    <property type="entry name" value="PROTEIN_KINASE_ST"/>
    <property type="match status" value="1"/>
</dbReference>
<evidence type="ECO:0000256" key="15">
    <source>
        <dbReference type="ARBA" id="ARBA00022840"/>
    </source>
</evidence>
<feature type="compositionally biased region" description="Polar residues" evidence="23">
    <location>
        <begin position="615"/>
        <end position="632"/>
    </location>
</feature>
<organism evidence="26 27">
    <name type="scientific">Oryzias javanicus</name>
    <name type="common">Javanese ricefish</name>
    <name type="synonym">Aplocheilus javanicus</name>
    <dbReference type="NCBI Taxonomy" id="123683"/>
    <lineage>
        <taxon>Eukaryota</taxon>
        <taxon>Metazoa</taxon>
        <taxon>Chordata</taxon>
        <taxon>Craniata</taxon>
        <taxon>Vertebrata</taxon>
        <taxon>Euteleostomi</taxon>
        <taxon>Actinopterygii</taxon>
        <taxon>Neopterygii</taxon>
        <taxon>Teleostei</taxon>
        <taxon>Neoteleostei</taxon>
        <taxon>Acanthomorphata</taxon>
        <taxon>Ovalentaria</taxon>
        <taxon>Atherinomorphae</taxon>
        <taxon>Beloniformes</taxon>
        <taxon>Adrianichthyidae</taxon>
        <taxon>Oryziinae</taxon>
        <taxon>Oryzias</taxon>
    </lineage>
</organism>
<evidence type="ECO:0000256" key="7">
    <source>
        <dbReference type="ARBA" id="ARBA00022527"/>
    </source>
</evidence>
<evidence type="ECO:0000256" key="12">
    <source>
        <dbReference type="ARBA" id="ARBA00022741"/>
    </source>
</evidence>
<dbReference type="PANTHER" id="PTHR24356">
    <property type="entry name" value="SERINE/THREONINE-PROTEIN KINASE"/>
    <property type="match status" value="1"/>
</dbReference>
<dbReference type="Pfam" id="PF00627">
    <property type="entry name" value="UBA"/>
    <property type="match status" value="1"/>
</dbReference>
<feature type="region of interest" description="Disordered" evidence="23">
    <location>
        <begin position="1259"/>
        <end position="1301"/>
    </location>
</feature>
<dbReference type="GO" id="GO:0005524">
    <property type="term" value="F:ATP binding"/>
    <property type="evidence" value="ECO:0007669"/>
    <property type="project" value="UniProtKB-UniRule"/>
</dbReference>
<evidence type="ECO:0000256" key="6">
    <source>
        <dbReference type="ARBA" id="ARBA00022490"/>
    </source>
</evidence>
<reference evidence="26 27" key="1">
    <citation type="submission" date="2018-11" db="EMBL/GenBank/DDBJ databases">
        <authorList>
            <person name="Lopez-Roques C."/>
            <person name="Donnadieu C."/>
            <person name="Bouchez O."/>
            <person name="Klopp C."/>
            <person name="Cabau C."/>
            <person name="Zahm M."/>
        </authorList>
    </citation>
    <scope>NUCLEOTIDE SEQUENCE [LARGE SCALE GENOMIC DNA]</scope>
    <source>
        <strain evidence="26">RS831</strain>
        <tissue evidence="26">Whole body</tissue>
    </source>
</reference>
<keyword evidence="15 21" id="KW-0067">ATP-binding</keyword>
<feature type="binding site" evidence="21">
    <location>
        <position position="890"/>
    </location>
    <ligand>
        <name>ATP</name>
        <dbReference type="ChEBI" id="CHEBI:30616"/>
    </ligand>
</feature>
<comment type="similarity">
    <text evidence="4">Belongs to the protein kinase superfamily. AGC Ser/Thr protein kinase family.</text>
</comment>
<dbReference type="GO" id="GO:0005634">
    <property type="term" value="C:nucleus"/>
    <property type="evidence" value="ECO:0007669"/>
    <property type="project" value="TreeGrafter"/>
</dbReference>
<feature type="region of interest" description="Disordered" evidence="23">
    <location>
        <begin position="383"/>
        <end position="405"/>
    </location>
</feature>
<dbReference type="SUPFAM" id="SSF46934">
    <property type="entry name" value="UBA-like"/>
    <property type="match status" value="1"/>
</dbReference>
<dbReference type="PANTHER" id="PTHR24356:SF149">
    <property type="entry name" value="SERINE_THREONINE-PROTEIN KINASE LATS2"/>
    <property type="match status" value="1"/>
</dbReference>
<dbReference type="SMART" id="SM00220">
    <property type="entry name" value="S_TKc"/>
    <property type="match status" value="1"/>
</dbReference>
<dbReference type="GO" id="GO:0000082">
    <property type="term" value="P:G1/S transition of mitotic cell cycle"/>
    <property type="evidence" value="ECO:0007669"/>
    <property type="project" value="TreeGrafter"/>
</dbReference>
<dbReference type="GO" id="GO:0051301">
    <property type="term" value="P:cell division"/>
    <property type="evidence" value="ECO:0007669"/>
    <property type="project" value="UniProtKB-KW"/>
</dbReference>
<evidence type="ECO:0000256" key="1">
    <source>
        <dbReference type="ARBA" id="ARBA00001946"/>
    </source>
</evidence>
<dbReference type="GO" id="GO:0035329">
    <property type="term" value="P:hippo signaling"/>
    <property type="evidence" value="ECO:0007669"/>
    <property type="project" value="UniProtKB-ARBA"/>
</dbReference>
<evidence type="ECO:0000256" key="8">
    <source>
        <dbReference type="ARBA" id="ARBA00022553"/>
    </source>
</evidence>
<feature type="domain" description="UBA" evidence="25">
    <location>
        <begin position="232"/>
        <end position="273"/>
    </location>
</feature>
<dbReference type="EMBL" id="CM012457">
    <property type="protein sequence ID" value="RVE58201.1"/>
    <property type="molecule type" value="Genomic_DNA"/>
</dbReference>
<comment type="catalytic activity">
    <reaction evidence="20">
        <text>L-seryl-[protein] + ATP = O-phospho-L-seryl-[protein] + ADP + H(+)</text>
        <dbReference type="Rhea" id="RHEA:17989"/>
        <dbReference type="Rhea" id="RHEA-COMP:9863"/>
        <dbReference type="Rhea" id="RHEA-COMP:11604"/>
        <dbReference type="ChEBI" id="CHEBI:15378"/>
        <dbReference type="ChEBI" id="CHEBI:29999"/>
        <dbReference type="ChEBI" id="CHEBI:30616"/>
        <dbReference type="ChEBI" id="CHEBI:83421"/>
        <dbReference type="ChEBI" id="CHEBI:456216"/>
        <dbReference type="EC" id="2.7.11.1"/>
    </reaction>
</comment>
<feature type="region of interest" description="Disordered" evidence="23">
    <location>
        <begin position="558"/>
        <end position="632"/>
    </location>
</feature>
<keyword evidence="9" id="KW-0132">Cell division</keyword>
<keyword evidence="22" id="KW-0175">Coiled coil</keyword>
<evidence type="ECO:0000256" key="10">
    <source>
        <dbReference type="ARBA" id="ARBA00022679"/>
    </source>
</evidence>
<evidence type="ECO:0000256" key="5">
    <source>
        <dbReference type="ARBA" id="ARBA00012513"/>
    </source>
</evidence>
<dbReference type="FunFam" id="1.10.510.10:FF:000199">
    <property type="entry name" value="Non-specific serine/threonine protein kinase"/>
    <property type="match status" value="1"/>
</dbReference>
<keyword evidence="6" id="KW-0963">Cytoplasm</keyword>
<dbReference type="InterPro" id="IPR000719">
    <property type="entry name" value="Prot_kinase_dom"/>
</dbReference>
<feature type="non-terminal residue" evidence="26">
    <location>
        <position position="1"/>
    </location>
</feature>
<dbReference type="PROSITE" id="PS00107">
    <property type="entry name" value="PROTEIN_KINASE_ATP"/>
    <property type="match status" value="1"/>
</dbReference>
<feature type="compositionally biased region" description="Basic and acidic residues" evidence="23">
    <location>
        <begin position="776"/>
        <end position="785"/>
    </location>
</feature>
<evidence type="ECO:0000259" key="25">
    <source>
        <dbReference type="PROSITE" id="PS50030"/>
    </source>
</evidence>
<dbReference type="Gene3D" id="1.10.510.10">
    <property type="entry name" value="Transferase(Phosphotransferase) domain 1"/>
    <property type="match status" value="1"/>
</dbReference>
<feature type="compositionally biased region" description="Polar residues" evidence="23">
    <location>
        <begin position="195"/>
        <end position="208"/>
    </location>
</feature>
<feature type="compositionally biased region" description="Pro residues" evidence="23">
    <location>
        <begin position="562"/>
        <end position="577"/>
    </location>
</feature>
<dbReference type="PROSITE" id="PS50030">
    <property type="entry name" value="UBA"/>
    <property type="match status" value="1"/>
</dbReference>
<feature type="compositionally biased region" description="Acidic residues" evidence="23">
    <location>
        <begin position="1267"/>
        <end position="1294"/>
    </location>
</feature>
<evidence type="ECO:0000256" key="16">
    <source>
        <dbReference type="ARBA" id="ARBA00022842"/>
    </source>
</evidence>
<dbReference type="CDD" id="cd21777">
    <property type="entry name" value="MobB_LATS2"/>
    <property type="match status" value="1"/>
</dbReference>
<sequence length="1301" mass="143147">GELCFTIDDLCVCVLTCVGPSRDLRNVNNAASVQLCAAFLILPGVWGENGGSFYPPQPVASSSLSACLPSPRSAAEQATFFPAACKQRTLHSLGDSCHFYHMAQMGTVMVWLHCALMSSSTSWNKLEGTRALKSSQTIRPKTFPAAPYVGNTRQRLQEIKEGLKQPAKLVSQALHGGSSRSERGSDSKSGKDTASRQQQLRPPQKFNNYQNALREIRKSLMPFANESGEAGEVNRQMLHELVNAGCDEEMAVRALKQTGSRNIEAALEFISKMGYLDPRNELIVRVIKQTSPGKAGMQNAMDHRAALDVSNEAAAMPPYHQMGAPMYDGAAGYGPEGEIPRPYMGAPPVMNYMMPPSNSAQGPAMGNPLGRPPSMGSYPPVMGSQGNPGNTMYPPGAQQKGYSSSMEQNGPMMTYSVPGQPLQLQAQPPGGPVAAPHYDYGHARQHMMEPAGYGVKRTPSFQNKMQPPPMPPPDNYVNMQGKAGMGQNGPGGGSGYPTNLYLPPHSHPRQASPTSHQVHMMSRSPGGVGVMGPDFSDLSQSLMAPSRLSLNMELYEHHWAGPPGPEGAPPARQPQPQGPFRGEVRVPSRTNSFNSRSAGPNGVRPSLAAPPTAGKQDSSMGPPNTITTVTSPPIQQPVKSIRVMRPEPKTAVGPCHPGWMTAQTSEAAEPLAYMPEETYPLEPTQEPRCPPPPYPKSLLMSGAGSDPGATEGAEALCGAPDLSGPAARSSRGGSGGSAKADTSQQQVKSKMKMGKGEKTVKDKKQIQTSPVPVRKNGRDEEKRESRIKSYSPFAFKFYMEQHIENVMKTYQQKLNRRLQLEQEMSKAGLSEAEQEQMRKMLNQKESNYNRLRRAKMDKSMFVKIKTLGIGAFGEVCLTRKVDTGALYAMKTLRKKDVLNRNQVAHVKAERDILAEADNEWVVRLYYSFQDRDSLYFVMDYIPGGDMMSLLIRMGVFPEHLARFYVAELTLAIESVHKMGFIHRDIKPDNILIDLDGHIKLTDFGLCTGFRWTHNSKYYQKGSHVRQDSMEPSDFWDDVSNCRCGDRLMTLEQRANRQHQRCLAHSLVGTPNYIAPEVLLRKGYTQLCDWWSVGVILFEMLVGQPPFLAATPTETQIKVINWESTLQVPAQVKLSPEAVDIIGRLCCAAEDRLGANGAGEIKSHPFFTSVDFSSNLRQQPAPYRPKIAHPMDTSNFDPVEEEGGPGAWSDSGDSTRALDALCFPHGKHPEHAFYEFTFRRFFDDNGCPFRYPKPLEAGELPLNIAMGPEEEDEEEEDEEEDEEEEEEEEEGEQGEGCEPVYV</sequence>
<dbReference type="PROSITE" id="PS50011">
    <property type="entry name" value="PROTEIN_KINASE_DOM"/>
    <property type="match status" value="1"/>
</dbReference>
<evidence type="ECO:0000256" key="9">
    <source>
        <dbReference type="ARBA" id="ARBA00022618"/>
    </source>
</evidence>
<dbReference type="Gene3D" id="3.30.200.20">
    <property type="entry name" value="Phosphorylase Kinase, domain 1"/>
    <property type="match status" value="1"/>
</dbReference>
<dbReference type="InterPro" id="IPR008271">
    <property type="entry name" value="Ser/Thr_kinase_AS"/>
</dbReference>
<dbReference type="EC" id="2.7.11.1" evidence="5"/>
<evidence type="ECO:0000256" key="14">
    <source>
        <dbReference type="ARBA" id="ARBA00022777"/>
    </source>
</evidence>
<dbReference type="GO" id="GO:0046872">
    <property type="term" value="F:metal ion binding"/>
    <property type="evidence" value="ECO:0007669"/>
    <property type="project" value="UniProtKB-KW"/>
</dbReference>
<keyword evidence="16" id="KW-0460">Magnesium</keyword>
<dbReference type="Gene3D" id="1.10.8.10">
    <property type="entry name" value="DNA helicase RuvA subunit, C-terminal domain"/>
    <property type="match status" value="1"/>
</dbReference>
<comment type="cofactor">
    <cofactor evidence="1">
        <name>Mg(2+)</name>
        <dbReference type="ChEBI" id="CHEBI:18420"/>
    </cofactor>
</comment>
<dbReference type="InterPro" id="IPR000961">
    <property type="entry name" value="AGC-kinase_C"/>
</dbReference>
<keyword evidence="14" id="KW-0418">Kinase</keyword>
<comment type="catalytic activity">
    <reaction evidence="19">
        <text>L-threonyl-[protein] + ATP = O-phospho-L-threonyl-[protein] + ADP + H(+)</text>
        <dbReference type="Rhea" id="RHEA:46608"/>
        <dbReference type="Rhea" id="RHEA-COMP:11060"/>
        <dbReference type="Rhea" id="RHEA-COMP:11605"/>
        <dbReference type="ChEBI" id="CHEBI:15378"/>
        <dbReference type="ChEBI" id="CHEBI:30013"/>
        <dbReference type="ChEBI" id="CHEBI:30616"/>
        <dbReference type="ChEBI" id="CHEBI:61977"/>
        <dbReference type="ChEBI" id="CHEBI:456216"/>
        <dbReference type="EC" id="2.7.11.1"/>
    </reaction>
</comment>
<evidence type="ECO:0000256" key="18">
    <source>
        <dbReference type="ARBA" id="ARBA00023306"/>
    </source>
</evidence>
<gene>
    <name evidence="26" type="ORF">OJAV_G00206890</name>
</gene>
<dbReference type="Pfam" id="PF00069">
    <property type="entry name" value="Pkinase"/>
    <property type="match status" value="2"/>
</dbReference>
<feature type="region of interest" description="Disordered" evidence="23">
    <location>
        <begin position="170"/>
        <end position="208"/>
    </location>
</feature>
<dbReference type="SUPFAM" id="SSF56112">
    <property type="entry name" value="Protein kinase-like (PK-like)"/>
    <property type="match status" value="1"/>
</dbReference>
<keyword evidence="13" id="KW-0498">Mitosis</keyword>
<reference evidence="26 27" key="2">
    <citation type="submission" date="2019-01" db="EMBL/GenBank/DDBJ databases">
        <title>A chromosome length genome reference of the Java medaka (oryzias javanicus).</title>
        <authorList>
            <person name="Herpin A."/>
            <person name="Takehana Y."/>
            <person name="Naruse K."/>
            <person name="Ansai S."/>
            <person name="Kawaguchi M."/>
        </authorList>
    </citation>
    <scope>NUCLEOTIDE SEQUENCE [LARGE SCALE GENOMIC DNA]</scope>
    <source>
        <strain evidence="26">RS831</strain>
        <tissue evidence="26">Whole body</tissue>
    </source>
</reference>
<evidence type="ECO:0000256" key="20">
    <source>
        <dbReference type="ARBA" id="ARBA00048679"/>
    </source>
</evidence>
<dbReference type="CDD" id="cd14398">
    <property type="entry name" value="UBA_LATS2"/>
    <property type="match status" value="1"/>
</dbReference>
<dbReference type="InterPro" id="IPR017441">
    <property type="entry name" value="Protein_kinase_ATP_BS"/>
</dbReference>
<protein>
    <recommendedName>
        <fullName evidence="5">non-specific serine/threonine protein kinase</fullName>
        <ecNumber evidence="5">2.7.11.1</ecNumber>
    </recommendedName>
</protein>
<dbReference type="GO" id="GO:1900227">
    <property type="term" value="P:positive regulation of NLRP3 inflammasome complex assembly"/>
    <property type="evidence" value="ECO:0007669"/>
    <property type="project" value="UniProtKB-ARBA"/>
</dbReference>
<keyword evidence="11" id="KW-0479">Metal-binding</keyword>
<evidence type="ECO:0000256" key="22">
    <source>
        <dbReference type="SAM" id="Coils"/>
    </source>
</evidence>
<evidence type="ECO:0000256" key="17">
    <source>
        <dbReference type="ARBA" id="ARBA00023212"/>
    </source>
</evidence>
<feature type="compositionally biased region" description="Basic and acidic residues" evidence="23">
    <location>
        <begin position="180"/>
        <end position="194"/>
    </location>
</feature>
<keyword evidence="7" id="KW-0723">Serine/threonine-protein kinase</keyword>
<keyword evidence="27" id="KW-1185">Reference proteome</keyword>
<keyword evidence="18" id="KW-0131">Cell cycle</keyword>
<feature type="region of interest" description="Disordered" evidence="23">
    <location>
        <begin position="676"/>
        <end position="785"/>
    </location>
</feature>
<evidence type="ECO:0000256" key="21">
    <source>
        <dbReference type="PROSITE-ProRule" id="PRU10141"/>
    </source>
</evidence>
<name>A0A3S2PQI2_ORYJA</name>
<dbReference type="GO" id="GO:0000922">
    <property type="term" value="C:spindle pole"/>
    <property type="evidence" value="ECO:0007669"/>
    <property type="project" value="TreeGrafter"/>
</dbReference>
<feature type="compositionally biased region" description="Polar residues" evidence="23">
    <location>
        <begin position="588"/>
        <end position="598"/>
    </location>
</feature>
<comment type="subcellular location">
    <subcellularLocation>
        <location evidence="3">Cytoplasm</location>
        <location evidence="3">Cytoskeleton</location>
        <location evidence="3">Microtubule organizing center</location>
        <location evidence="3">Centrosome</location>
    </subcellularLocation>
    <subcellularLocation>
        <location evidence="2">Cytoplasm</location>
        <location evidence="2">Cytoskeleton</location>
        <location evidence="2">Spindle</location>
    </subcellularLocation>
</comment>
<evidence type="ECO:0000313" key="26">
    <source>
        <dbReference type="EMBL" id="RVE58201.1"/>
    </source>
</evidence>
<dbReference type="OrthoDB" id="3638488at2759"/>
<keyword evidence="8" id="KW-0597">Phosphoprotein</keyword>
<evidence type="ECO:0000256" key="19">
    <source>
        <dbReference type="ARBA" id="ARBA00047899"/>
    </source>
</evidence>
<feature type="compositionally biased region" description="Basic and acidic residues" evidence="23">
    <location>
        <begin position="754"/>
        <end position="765"/>
    </location>
</feature>
<feature type="domain" description="Protein kinase" evidence="24">
    <location>
        <begin position="861"/>
        <end position="1166"/>
    </location>
</feature>
<evidence type="ECO:0000256" key="23">
    <source>
        <dbReference type="SAM" id="MobiDB-lite"/>
    </source>
</evidence>
<evidence type="ECO:0000256" key="3">
    <source>
        <dbReference type="ARBA" id="ARBA00004300"/>
    </source>
</evidence>
<dbReference type="InterPro" id="IPR011009">
    <property type="entry name" value="Kinase-like_dom_sf"/>
</dbReference>
<proteinExistence type="inferred from homology"/>